<evidence type="ECO:0000256" key="3">
    <source>
        <dbReference type="PIRSR" id="PIRSR605511-2"/>
    </source>
</evidence>
<evidence type="ECO:0000259" key="4">
    <source>
        <dbReference type="Pfam" id="PF08450"/>
    </source>
</evidence>
<dbReference type="GO" id="GO:0019853">
    <property type="term" value="P:L-ascorbic acid biosynthetic process"/>
    <property type="evidence" value="ECO:0007669"/>
    <property type="project" value="TreeGrafter"/>
</dbReference>
<feature type="binding site" evidence="3">
    <location>
        <position position="18"/>
    </location>
    <ligand>
        <name>a divalent metal cation</name>
        <dbReference type="ChEBI" id="CHEBI:60240"/>
    </ligand>
</feature>
<dbReference type="GO" id="GO:0005509">
    <property type="term" value="F:calcium ion binding"/>
    <property type="evidence" value="ECO:0007669"/>
    <property type="project" value="TreeGrafter"/>
</dbReference>
<comment type="similarity">
    <text evidence="1">Belongs to the SMP-30/CGR1 family.</text>
</comment>
<dbReference type="RefSeq" id="WP_183396892.1">
    <property type="nucleotide sequence ID" value="NZ_JACIDS010000001.1"/>
</dbReference>
<dbReference type="Gene3D" id="2.120.10.30">
    <property type="entry name" value="TolB, C-terminal domain"/>
    <property type="match status" value="1"/>
</dbReference>
<keyword evidence="6" id="KW-1185">Reference proteome</keyword>
<evidence type="ECO:0000256" key="2">
    <source>
        <dbReference type="PIRSR" id="PIRSR605511-1"/>
    </source>
</evidence>
<dbReference type="InterPro" id="IPR011042">
    <property type="entry name" value="6-blade_b-propeller_TolB-like"/>
</dbReference>
<feature type="binding site" evidence="3">
    <location>
        <position position="103"/>
    </location>
    <ligand>
        <name>substrate</name>
    </ligand>
</feature>
<dbReference type="GO" id="GO:0004341">
    <property type="term" value="F:gluconolactonase activity"/>
    <property type="evidence" value="ECO:0007669"/>
    <property type="project" value="TreeGrafter"/>
</dbReference>
<reference evidence="5 6" key="1">
    <citation type="submission" date="2020-08" db="EMBL/GenBank/DDBJ databases">
        <title>Genomic Encyclopedia of Type Strains, Phase IV (KMG-IV): sequencing the most valuable type-strain genomes for metagenomic binning, comparative biology and taxonomic classification.</title>
        <authorList>
            <person name="Goeker M."/>
        </authorList>
    </citation>
    <scope>NUCLEOTIDE SEQUENCE [LARGE SCALE GENOMIC DNA]</scope>
    <source>
        <strain evidence="5 6">DSM 25966</strain>
    </source>
</reference>
<dbReference type="AlphaFoldDB" id="A0A840AIE7"/>
<name>A0A840AIE7_9HYPH</name>
<dbReference type="Proteomes" id="UP000553963">
    <property type="component" value="Unassembled WGS sequence"/>
</dbReference>
<gene>
    <name evidence="5" type="ORF">GGR25_000227</name>
</gene>
<accession>A0A840AIE7</accession>
<proteinExistence type="inferred from homology"/>
<feature type="binding site" evidence="3">
    <location>
        <position position="150"/>
    </location>
    <ligand>
        <name>a divalent metal cation</name>
        <dbReference type="ChEBI" id="CHEBI:60240"/>
    </ligand>
</feature>
<dbReference type="InterPro" id="IPR005511">
    <property type="entry name" value="SMP-30"/>
</dbReference>
<evidence type="ECO:0000313" key="6">
    <source>
        <dbReference type="Proteomes" id="UP000553963"/>
    </source>
</evidence>
<dbReference type="SUPFAM" id="SSF63829">
    <property type="entry name" value="Calcium-dependent phosphotriesterase"/>
    <property type="match status" value="1"/>
</dbReference>
<protein>
    <submittedName>
        <fullName evidence="5">Sugar lactone lactonase YvrE</fullName>
    </submittedName>
</protein>
<feature type="binding site" evidence="3">
    <location>
        <position position="101"/>
    </location>
    <ligand>
        <name>substrate</name>
    </ligand>
</feature>
<dbReference type="EMBL" id="JACIDS010000001">
    <property type="protein sequence ID" value="MBB3929208.1"/>
    <property type="molecule type" value="Genomic_DNA"/>
</dbReference>
<keyword evidence="3" id="KW-0862">Zinc</keyword>
<evidence type="ECO:0000256" key="1">
    <source>
        <dbReference type="ARBA" id="ARBA00008853"/>
    </source>
</evidence>
<evidence type="ECO:0000313" key="5">
    <source>
        <dbReference type="EMBL" id="MBB3929208.1"/>
    </source>
</evidence>
<comment type="cofactor">
    <cofactor evidence="3">
        <name>Zn(2+)</name>
        <dbReference type="ChEBI" id="CHEBI:29105"/>
    </cofactor>
    <text evidence="3">Binds 1 divalent metal cation per subunit.</text>
</comment>
<dbReference type="Pfam" id="PF08450">
    <property type="entry name" value="SGL"/>
    <property type="match status" value="1"/>
</dbReference>
<organism evidence="5 6">
    <name type="scientific">Kaistia hirudinis</name>
    <dbReference type="NCBI Taxonomy" id="1293440"/>
    <lineage>
        <taxon>Bacteria</taxon>
        <taxon>Pseudomonadati</taxon>
        <taxon>Pseudomonadota</taxon>
        <taxon>Alphaproteobacteria</taxon>
        <taxon>Hyphomicrobiales</taxon>
        <taxon>Kaistiaceae</taxon>
        <taxon>Kaistia</taxon>
    </lineage>
</organism>
<dbReference type="PRINTS" id="PR01790">
    <property type="entry name" value="SMP30FAMILY"/>
</dbReference>
<keyword evidence="3" id="KW-0479">Metal-binding</keyword>
<dbReference type="PANTHER" id="PTHR10907:SF47">
    <property type="entry name" value="REGUCALCIN"/>
    <property type="match status" value="1"/>
</dbReference>
<comment type="caution">
    <text evidence="5">The sequence shown here is derived from an EMBL/GenBank/DDBJ whole genome shotgun (WGS) entry which is preliminary data.</text>
</comment>
<dbReference type="InterPro" id="IPR013658">
    <property type="entry name" value="SGL"/>
</dbReference>
<feature type="active site" description="Proton donor/acceptor" evidence="2">
    <location>
        <position position="200"/>
    </location>
</feature>
<feature type="binding site" evidence="3">
    <location>
        <position position="200"/>
    </location>
    <ligand>
        <name>a divalent metal cation</name>
        <dbReference type="ChEBI" id="CHEBI:60240"/>
    </ligand>
</feature>
<dbReference type="PANTHER" id="PTHR10907">
    <property type="entry name" value="REGUCALCIN"/>
    <property type="match status" value="1"/>
</dbReference>
<feature type="domain" description="SMP-30/Gluconolactonase/LRE-like region" evidence="4">
    <location>
        <begin position="16"/>
        <end position="258"/>
    </location>
</feature>
<sequence length="294" mass="31266">MTDLGLRPLLPLRFQLAECPVYDDRAGRLLFCDILAGAIHAVEIASGAHASWSFPSLVASYGLCESGRFVVALKDSVVLFDPVSGESTHLADVEADKPTTRLNDGKVGPDGAFWVGSINEAPDKAAIGGLYRIDAAGRVEQKVDGIKASNGLAWTADGRTMFHTDTRGVWIDRWDFDPASGAISNRTRIATPDDAVGRPDGGATDVDGFYWSAGISAAKLNRWSRDGALVESFDVPAAAPTMPAFGGPDGTTLFVTSLREGRSAEQLEKYPLTGSVFTGQASVAGVPAFRFRDR</sequence>